<keyword evidence="2" id="KW-1185">Reference proteome</keyword>
<comment type="caution">
    <text evidence="1">The sequence shown here is derived from an EMBL/GenBank/DDBJ whole genome shotgun (WGS) entry which is preliminary data.</text>
</comment>
<reference evidence="1" key="1">
    <citation type="journal article" date="2020" name="Stud. Mycol.">
        <title>101 Dothideomycetes genomes: a test case for predicting lifestyles and emergence of pathogens.</title>
        <authorList>
            <person name="Haridas S."/>
            <person name="Albert R."/>
            <person name="Binder M."/>
            <person name="Bloem J."/>
            <person name="Labutti K."/>
            <person name="Salamov A."/>
            <person name="Andreopoulos B."/>
            <person name="Baker S."/>
            <person name="Barry K."/>
            <person name="Bills G."/>
            <person name="Bluhm B."/>
            <person name="Cannon C."/>
            <person name="Castanera R."/>
            <person name="Culley D."/>
            <person name="Daum C."/>
            <person name="Ezra D."/>
            <person name="Gonzalez J."/>
            <person name="Henrissat B."/>
            <person name="Kuo A."/>
            <person name="Liang C."/>
            <person name="Lipzen A."/>
            <person name="Lutzoni F."/>
            <person name="Magnuson J."/>
            <person name="Mondo S."/>
            <person name="Nolan M."/>
            <person name="Ohm R."/>
            <person name="Pangilinan J."/>
            <person name="Park H.-J."/>
            <person name="Ramirez L."/>
            <person name="Alfaro M."/>
            <person name="Sun H."/>
            <person name="Tritt A."/>
            <person name="Yoshinaga Y."/>
            <person name="Zwiers L.-H."/>
            <person name="Turgeon B."/>
            <person name="Goodwin S."/>
            <person name="Spatafora J."/>
            <person name="Crous P."/>
            <person name="Grigoriev I."/>
        </authorList>
    </citation>
    <scope>NUCLEOTIDE SEQUENCE</scope>
    <source>
        <strain evidence="1">CBS 525.71</strain>
    </source>
</reference>
<name>A0ACB6S8G7_9PLEO</name>
<dbReference type="Proteomes" id="UP000799754">
    <property type="component" value="Unassembled WGS sequence"/>
</dbReference>
<gene>
    <name evidence="1" type="ORF">BU25DRAFT_256452</name>
</gene>
<sequence>MTDLTAPADPTAVNGTFPADDAAGQTLAAIAESEKISADEIALYDRQIRLWGVKAQEKIRTANILLVSIKGLANEIAKNLVLAGIGSITLADHENVTEDDLGAQFFISDADVGKNRAEAAAPQVQKLNPRVRVNVHTSPISAETEASFYSQFDVTIATDLDFGTTNTLNLCARLANRPFYAGASHGLYGYIFADLIKHKYVVEREMSNKTTQVGPESSTRSVLETSSKKENGKSVETVTKQEIYSPIMAIKDSPLPPEIAGNHRRLKKVHPLLTCVRALWEYQFQAHGVFPSHDPQQLQLFTMMATEKHKLHLLPSNTLTAEFLRSFLQNLGSELAPVTAFLGGQLAQDVINVLGQREQPIQNLMLFDGEESAGPVYALHPIFVDNPITALPSIPMPVEAISIDD</sequence>
<organism evidence="1 2">
    <name type="scientific">Macroventuria anomochaeta</name>
    <dbReference type="NCBI Taxonomy" id="301207"/>
    <lineage>
        <taxon>Eukaryota</taxon>
        <taxon>Fungi</taxon>
        <taxon>Dikarya</taxon>
        <taxon>Ascomycota</taxon>
        <taxon>Pezizomycotina</taxon>
        <taxon>Dothideomycetes</taxon>
        <taxon>Pleosporomycetidae</taxon>
        <taxon>Pleosporales</taxon>
        <taxon>Pleosporineae</taxon>
        <taxon>Didymellaceae</taxon>
        <taxon>Macroventuria</taxon>
    </lineage>
</organism>
<dbReference type="EMBL" id="MU006707">
    <property type="protein sequence ID" value="KAF2630349.1"/>
    <property type="molecule type" value="Genomic_DNA"/>
</dbReference>
<evidence type="ECO:0000313" key="1">
    <source>
        <dbReference type="EMBL" id="KAF2630349.1"/>
    </source>
</evidence>
<evidence type="ECO:0000313" key="2">
    <source>
        <dbReference type="Proteomes" id="UP000799754"/>
    </source>
</evidence>
<proteinExistence type="predicted"/>
<accession>A0ACB6S8G7</accession>
<protein>
    <submittedName>
        <fullName evidence="1">Uncharacterized protein</fullName>
    </submittedName>
</protein>